<comment type="caution">
    <text evidence="1">The sequence shown here is derived from an EMBL/GenBank/DDBJ whole genome shotgun (WGS) entry which is preliminary data.</text>
</comment>
<keyword evidence="2" id="KW-1185">Reference proteome</keyword>
<dbReference type="EMBL" id="JAPDRQ010000002">
    <property type="protein sequence ID" value="KAJ9664499.1"/>
    <property type="molecule type" value="Genomic_DNA"/>
</dbReference>
<proteinExistence type="predicted"/>
<accession>A0ACC3AKG7</accession>
<gene>
    <name evidence="1" type="ORF">H2198_000150</name>
</gene>
<evidence type="ECO:0000313" key="2">
    <source>
        <dbReference type="Proteomes" id="UP001172386"/>
    </source>
</evidence>
<reference evidence="1" key="1">
    <citation type="submission" date="2022-10" db="EMBL/GenBank/DDBJ databases">
        <title>Culturing micro-colonial fungi from biological soil crusts in the Mojave desert and describing Neophaeococcomyces mojavensis, and introducing the new genera and species Taxawa tesnikishii.</title>
        <authorList>
            <person name="Kurbessoian T."/>
            <person name="Stajich J.E."/>
        </authorList>
    </citation>
    <scope>NUCLEOTIDE SEQUENCE</scope>
    <source>
        <strain evidence="1">JES_112</strain>
    </source>
</reference>
<evidence type="ECO:0000313" key="1">
    <source>
        <dbReference type="EMBL" id="KAJ9664499.1"/>
    </source>
</evidence>
<sequence>MSFAEILNEVEDAFQDFEHELNPSDIKQFQLTRLEDVCKAVQIIEREREQQGRLANLKRMENLLTKLKPLEHVLHNIRPDEPSSCYIWAPIKCMLQIADGSDASFKKLLSAYALLSSHLPLWKKLPEQDQINKYDLDTMAYVLVDILRFHQHLYRILRRGGWSILFDSAWKPFLYHLDNISQRLKQCGEAISGKLDDEEWTRFRHEREMLLTQQAHEQQKKDDLQLRSCIAWLELSTQEQEQQSLFDRRADAREPDTCEWILTHSRFKSWLDLDHSRSYLWLKGKPGSGKTTLTTFIVNHAKLPTGSILLYCLCTHEFIEKQTDPCLFALRAIVAQILRKCPLLVPFVYETYVRKAELPSIRIMPTILRSLLLCLPSSYIIVDGLDECDSENQRQMLAKLDILLLPRKDEVPQRPQVKILICSRDTKGTPSRLKDEPTISLTKEDIHVSTDICKYTKNNIKLLYDRFDVHAVDQVADDIVDKAKGMFLWVRLVLSILLEQQSLHDLCTTVKQLPAGLTGVYVAIMKRLEEISDERAKCRIRTIFNWLAFCRRPLYASELCDALVFEERNQSLNKRTVLSKGVLELCKPLIEEHSDSTVAFVHFSVQEFLLHRVSGPFLEEWKAERAISISCFRYLRTCEDFFDEYGTAKSYGQIIQCLHTLFPYVNEFWEAHLATCWTNKPPVEEQQVSHEYGDVVVQGGALIQGDQYFISLASQATSPSRSNLCVDALGLSDTITRITKVQASRPSSLQWLFGNVFNDKSCSQDRADNRSAQPLQMSQTSLSTNQQFPDIKSPSEMIMEHRHRGSIRRTTACERIINTVEDVWTLLQQKVDTLPPFEPLSNNPIAKAYLNFQKQFEDIIGGSCPFSWNDMDVSQEEVQEVGLPSQAALKAHIRRYHAQAAEIPIPELRVRKPQLKNPPSPNKSHGMIYQGDVASMSANVIDYSDGQLLNSNGYNSANPIQSYSLPPVGNFKSEDHLLSIDEILDKFQATIYENDTQIVQSGAAQQTQTSLLKPTTKHTRHIQQTEPEQLPRLPEQLAAESSRKLDLHEHDVRGLRPQGSLQDASVAFNTETQQQATDFQWYQRTPSKYSDVSRSHQTYYMDNAELHTPYEANDRSKHQIFKNEAAKPSGSSLPAALLSPHAQPIVFNPDTVHTENSGVDPFLSRQEDHATREQQQTHPLPSQKQAQMDTQPLAHSQQQTHLQHATWPPVTISDQEKPVALEAPVLFQDQNFEWFNERFSFAAELTFGGAARGNDWSFFLWGIWQQLNHVDLAQLLKDQNLGYLPNLVLEHRFSTSEKEVLVIGVIAYTELYSQLRPIIEARRDLWHAPISENIKLIWQRLSHKERKDIYYWSMLSHDNEYRKRAESTILYLKDLADGRDQRFFSESFRRRFELSNLLAYRNFTGPSENARIRDWLHKKIRIMGSLHGCYGDLTLARLMEVVCLLFEPEEREIVEQRIRTDSDVFAMIAANSLIYNLRECVDFLHHEGLSPLLGIEQQRSFMEFSDWLCPKVETRMSGFNTRLDAKTYEKEWLSLCRYARSIFAELAKSKLLSKAASATPNHSSRTGEQGVVVEDIQELYRALSPKKSGFRRSLEMVSTDS</sequence>
<dbReference type="Proteomes" id="UP001172386">
    <property type="component" value="Unassembled WGS sequence"/>
</dbReference>
<name>A0ACC3AKG7_9EURO</name>
<organism evidence="1 2">
    <name type="scientific">Neophaeococcomyces mojaviensis</name>
    <dbReference type="NCBI Taxonomy" id="3383035"/>
    <lineage>
        <taxon>Eukaryota</taxon>
        <taxon>Fungi</taxon>
        <taxon>Dikarya</taxon>
        <taxon>Ascomycota</taxon>
        <taxon>Pezizomycotina</taxon>
        <taxon>Eurotiomycetes</taxon>
        <taxon>Chaetothyriomycetidae</taxon>
        <taxon>Chaetothyriales</taxon>
        <taxon>Chaetothyriales incertae sedis</taxon>
        <taxon>Neophaeococcomyces</taxon>
    </lineage>
</organism>
<protein>
    <submittedName>
        <fullName evidence="1">Uncharacterized protein</fullName>
    </submittedName>
</protein>